<accession>A0A5J4T2N8</accession>
<reference evidence="1 2" key="1">
    <citation type="submission" date="2019-03" db="EMBL/GenBank/DDBJ databases">
        <title>Single cell metagenomics reveals metabolic interactions within the superorganism composed of flagellate Streblomastix strix and complex community of Bacteroidetes bacteria on its surface.</title>
        <authorList>
            <person name="Treitli S.C."/>
            <person name="Kolisko M."/>
            <person name="Husnik F."/>
            <person name="Keeling P."/>
            <person name="Hampl V."/>
        </authorList>
    </citation>
    <scope>NUCLEOTIDE SEQUENCE [LARGE SCALE GENOMIC DNA]</scope>
    <source>
        <strain evidence="1">ST1C</strain>
    </source>
</reference>
<evidence type="ECO:0000313" key="1">
    <source>
        <dbReference type="EMBL" id="KAA6352696.1"/>
    </source>
</evidence>
<dbReference type="OrthoDB" id="7699712at2759"/>
<dbReference type="Proteomes" id="UP000324800">
    <property type="component" value="Unassembled WGS sequence"/>
</dbReference>
<dbReference type="EMBL" id="SNRW01039470">
    <property type="protein sequence ID" value="KAA6352696.1"/>
    <property type="molecule type" value="Genomic_DNA"/>
</dbReference>
<evidence type="ECO:0000313" key="2">
    <source>
        <dbReference type="Proteomes" id="UP000324800"/>
    </source>
</evidence>
<dbReference type="AlphaFoldDB" id="A0A5J4T2N8"/>
<organism evidence="1 2">
    <name type="scientific">Streblomastix strix</name>
    <dbReference type="NCBI Taxonomy" id="222440"/>
    <lineage>
        <taxon>Eukaryota</taxon>
        <taxon>Metamonada</taxon>
        <taxon>Preaxostyla</taxon>
        <taxon>Oxymonadida</taxon>
        <taxon>Streblomastigidae</taxon>
        <taxon>Streblomastix</taxon>
    </lineage>
</organism>
<comment type="caution">
    <text evidence="1">The sequence shown here is derived from an EMBL/GenBank/DDBJ whole genome shotgun (WGS) entry which is preliminary data.</text>
</comment>
<sequence>MEKWLNAKECTKELNEGIWLDYNKGKILGGIRFSKELRKLLDDIGVDFEFAISLVRQAMMTKMRKEGATQEEVNEAARYAPGPNACDIFYNKPVARDLGILILKDSG</sequence>
<gene>
    <name evidence="1" type="ORF">EZS28_051777</name>
</gene>
<proteinExistence type="predicted"/>
<protein>
    <submittedName>
        <fullName evidence="1">Uncharacterized protein</fullName>
    </submittedName>
</protein>
<name>A0A5J4T2N8_9EUKA</name>